<accession>A0A200QEC3</accession>
<sequence>MGSLKHLRYLDLFGCYKLEALPESISELCSLQTLNLEICTNLTKLPKDMKKLINLRHIKLDIWFGCEYVMPSGIRHLTNLQTLSELTVGKDTTEASVVELERLNLLKGTLNIRNLHNVTDAMDAQRANLKEKQNLHNLELHWMSSKFASCFPFLEKISIAHCPKLISIPTVFPFLKELNVDYSNLTTISSIVNKALTTLTTICVSSAPELIFLPQGLLLNNNLLESLEIRDCPKFQGFFTNNEEEENKEELQIEIYDPHFISSSSLVRLKIHDCPELSFLPDLRHLRSLESLCIQGCQGLKSSLDGLRCLNSLQEIKIGWFSEELNIFPTVSINEAEEEEEGTNIQHYYFISLKSLTIDGGTKNKCLPEYLQYLTTLQYLKLKNVEELVDLPEWLGNLSSLKYLSIFQGSHATPNCTTYDV</sequence>
<dbReference type="OrthoDB" id="5279713at2759"/>
<dbReference type="EMBL" id="MVGT01002266">
    <property type="protein sequence ID" value="OVA08792.1"/>
    <property type="molecule type" value="Genomic_DNA"/>
</dbReference>
<dbReference type="AlphaFoldDB" id="A0A200QEC3"/>
<name>A0A200QEC3_MACCD</name>
<dbReference type="SUPFAM" id="SSF52058">
    <property type="entry name" value="L domain-like"/>
    <property type="match status" value="1"/>
</dbReference>
<dbReference type="InterPro" id="IPR055414">
    <property type="entry name" value="LRR_R13L4/SHOC2-like"/>
</dbReference>
<protein>
    <submittedName>
        <fullName evidence="3">Leucine-rich repeat</fullName>
    </submittedName>
</protein>
<dbReference type="PANTHER" id="PTHR47186:SF3">
    <property type="entry name" value="OS09G0267800 PROTEIN"/>
    <property type="match status" value="1"/>
</dbReference>
<keyword evidence="1" id="KW-0677">Repeat</keyword>
<proteinExistence type="predicted"/>
<comment type="caution">
    <text evidence="3">The sequence shown here is derived from an EMBL/GenBank/DDBJ whole genome shotgun (WGS) entry which is preliminary data.</text>
</comment>
<dbReference type="Pfam" id="PF23598">
    <property type="entry name" value="LRR_14"/>
    <property type="match status" value="1"/>
</dbReference>
<evidence type="ECO:0000259" key="2">
    <source>
        <dbReference type="Pfam" id="PF23598"/>
    </source>
</evidence>
<dbReference type="Proteomes" id="UP000195402">
    <property type="component" value="Unassembled WGS sequence"/>
</dbReference>
<dbReference type="PANTHER" id="PTHR47186">
    <property type="entry name" value="LEUCINE-RICH REPEAT-CONTAINING PROTEIN 57"/>
    <property type="match status" value="1"/>
</dbReference>
<keyword evidence="4" id="KW-1185">Reference proteome</keyword>
<dbReference type="STRING" id="56857.A0A200QEC3"/>
<evidence type="ECO:0000313" key="3">
    <source>
        <dbReference type="EMBL" id="OVA08792.1"/>
    </source>
</evidence>
<evidence type="ECO:0000313" key="4">
    <source>
        <dbReference type="Proteomes" id="UP000195402"/>
    </source>
</evidence>
<reference evidence="3 4" key="1">
    <citation type="journal article" date="2017" name="Mol. Plant">
        <title>The Genome of Medicinal Plant Macleaya cordata Provides New Insights into Benzylisoquinoline Alkaloids Metabolism.</title>
        <authorList>
            <person name="Liu X."/>
            <person name="Liu Y."/>
            <person name="Huang P."/>
            <person name="Ma Y."/>
            <person name="Qing Z."/>
            <person name="Tang Q."/>
            <person name="Cao H."/>
            <person name="Cheng P."/>
            <person name="Zheng Y."/>
            <person name="Yuan Z."/>
            <person name="Zhou Y."/>
            <person name="Liu J."/>
            <person name="Tang Z."/>
            <person name="Zhuo Y."/>
            <person name="Zhang Y."/>
            <person name="Yu L."/>
            <person name="Huang J."/>
            <person name="Yang P."/>
            <person name="Peng Q."/>
            <person name="Zhang J."/>
            <person name="Jiang W."/>
            <person name="Zhang Z."/>
            <person name="Lin K."/>
            <person name="Ro D.K."/>
            <person name="Chen X."/>
            <person name="Xiong X."/>
            <person name="Shang Y."/>
            <person name="Huang S."/>
            <person name="Zeng J."/>
        </authorList>
    </citation>
    <scope>NUCLEOTIDE SEQUENCE [LARGE SCALE GENOMIC DNA]</scope>
    <source>
        <strain evidence="4">cv. BLH2017</strain>
        <tissue evidence="3">Root</tissue>
    </source>
</reference>
<feature type="domain" description="Disease resistance R13L4/SHOC-2-like LRR" evidence="2">
    <location>
        <begin position="1"/>
        <end position="167"/>
    </location>
</feature>
<evidence type="ECO:0000256" key="1">
    <source>
        <dbReference type="ARBA" id="ARBA00022737"/>
    </source>
</evidence>
<dbReference type="Gene3D" id="3.80.10.10">
    <property type="entry name" value="Ribonuclease Inhibitor"/>
    <property type="match status" value="3"/>
</dbReference>
<dbReference type="InParanoid" id="A0A200QEC3"/>
<dbReference type="InterPro" id="IPR032675">
    <property type="entry name" value="LRR_dom_sf"/>
</dbReference>
<organism evidence="3 4">
    <name type="scientific">Macleaya cordata</name>
    <name type="common">Five-seeded plume-poppy</name>
    <name type="synonym">Bocconia cordata</name>
    <dbReference type="NCBI Taxonomy" id="56857"/>
    <lineage>
        <taxon>Eukaryota</taxon>
        <taxon>Viridiplantae</taxon>
        <taxon>Streptophyta</taxon>
        <taxon>Embryophyta</taxon>
        <taxon>Tracheophyta</taxon>
        <taxon>Spermatophyta</taxon>
        <taxon>Magnoliopsida</taxon>
        <taxon>Ranunculales</taxon>
        <taxon>Papaveraceae</taxon>
        <taxon>Papaveroideae</taxon>
        <taxon>Macleaya</taxon>
    </lineage>
</organism>
<dbReference type="OMA" id="SHATPNC"/>
<gene>
    <name evidence="3" type="ORF">BVC80_8801g18</name>
</gene>